<dbReference type="PANTHER" id="PTHR21600:SF89">
    <property type="entry name" value="RIBOSOMAL LARGE SUBUNIT PSEUDOURIDINE SYNTHASE A"/>
    <property type="match status" value="1"/>
</dbReference>
<dbReference type="InterPro" id="IPR006145">
    <property type="entry name" value="PsdUridine_synth_RsuA/RluA"/>
</dbReference>
<name>A0ABN6MAL9_9BACT</name>
<evidence type="ECO:0000259" key="1">
    <source>
        <dbReference type="Pfam" id="PF00849"/>
    </source>
</evidence>
<evidence type="ECO:0000313" key="2">
    <source>
        <dbReference type="EMBL" id="BDD88137.1"/>
    </source>
</evidence>
<feature type="domain" description="Pseudouridine synthase RsuA/RluA-like" evidence="1">
    <location>
        <begin position="16"/>
        <end position="166"/>
    </location>
</feature>
<dbReference type="PROSITE" id="PS01129">
    <property type="entry name" value="PSI_RLU"/>
    <property type="match status" value="1"/>
</dbReference>
<organism evidence="2 3">
    <name type="scientific">Desulfofustis limnaeus</name>
    <dbReference type="NCBI Taxonomy" id="2740163"/>
    <lineage>
        <taxon>Bacteria</taxon>
        <taxon>Pseudomonadati</taxon>
        <taxon>Thermodesulfobacteriota</taxon>
        <taxon>Desulfobulbia</taxon>
        <taxon>Desulfobulbales</taxon>
        <taxon>Desulfocapsaceae</taxon>
        <taxon>Desulfofustis</taxon>
    </lineage>
</organism>
<sequence length="217" mass="23881">MADETVEPTIIFADPHLILIDKPGGMLSVPGRGPDKQDCAVARIRQRYPDLPAQPAVHRLDMQTSGLLLLARTAAAHRNLAGQFAHRRVSKRYLAVLERRPDGLSGTIALSFRLDPDNRPYQIYDPVHGKPGITQWRLLGDHPLGTLVEFEPLTGRTHQLRVHAAHPRGLGAPIVGDSLYGNGRFGEPMLLHACSLTFYHPASGAPLTFFCKPPFLP</sequence>
<proteinExistence type="predicted"/>
<dbReference type="Gene3D" id="3.30.2350.10">
    <property type="entry name" value="Pseudouridine synthase"/>
    <property type="match status" value="1"/>
</dbReference>
<protein>
    <recommendedName>
        <fullName evidence="1">Pseudouridine synthase RsuA/RluA-like domain-containing protein</fullName>
    </recommendedName>
</protein>
<dbReference type="InterPro" id="IPR006224">
    <property type="entry name" value="PsdUridine_synth_RluA-like_CS"/>
</dbReference>
<dbReference type="InterPro" id="IPR020103">
    <property type="entry name" value="PsdUridine_synth_cat_dom_sf"/>
</dbReference>
<dbReference type="Proteomes" id="UP000830055">
    <property type="component" value="Chromosome"/>
</dbReference>
<dbReference type="PANTHER" id="PTHR21600">
    <property type="entry name" value="MITOCHONDRIAL RNA PSEUDOURIDINE SYNTHASE"/>
    <property type="match status" value="1"/>
</dbReference>
<evidence type="ECO:0000313" key="3">
    <source>
        <dbReference type="Proteomes" id="UP000830055"/>
    </source>
</evidence>
<dbReference type="EMBL" id="AP025516">
    <property type="protein sequence ID" value="BDD88137.1"/>
    <property type="molecule type" value="Genomic_DNA"/>
</dbReference>
<dbReference type="InterPro" id="IPR050188">
    <property type="entry name" value="RluA_PseudoU_synthase"/>
</dbReference>
<dbReference type="CDD" id="cd02869">
    <property type="entry name" value="PseudoU_synth_RluA_like"/>
    <property type="match status" value="1"/>
</dbReference>
<dbReference type="SUPFAM" id="SSF55120">
    <property type="entry name" value="Pseudouridine synthase"/>
    <property type="match status" value="1"/>
</dbReference>
<dbReference type="RefSeq" id="WP_284151524.1">
    <property type="nucleotide sequence ID" value="NZ_AP025516.1"/>
</dbReference>
<gene>
    <name evidence="2" type="ORF">DPPLL_25020</name>
</gene>
<accession>A0ABN6MAL9</accession>
<dbReference type="Pfam" id="PF00849">
    <property type="entry name" value="PseudoU_synth_2"/>
    <property type="match status" value="1"/>
</dbReference>
<keyword evidence="3" id="KW-1185">Reference proteome</keyword>
<reference evidence="2 3" key="1">
    <citation type="submission" date="2022-01" db="EMBL/GenBank/DDBJ databases">
        <title>Desulfofustis limnae sp. nov., a novel mesophilic sulfate-reducing bacterium isolated from marsh soil.</title>
        <authorList>
            <person name="Watanabe M."/>
            <person name="Takahashi A."/>
            <person name="Kojima H."/>
            <person name="Fukui M."/>
        </authorList>
    </citation>
    <scope>NUCLEOTIDE SEQUENCE [LARGE SCALE GENOMIC DNA]</scope>
    <source>
        <strain evidence="2 3">PPLL</strain>
    </source>
</reference>